<dbReference type="RefSeq" id="XP_001646893.1">
    <property type="nucleotide sequence ID" value="XM_001646843.1"/>
</dbReference>
<evidence type="ECO:0000259" key="3">
    <source>
        <dbReference type="Pfam" id="PF10638"/>
    </source>
</evidence>
<accession>A7TFM1</accession>
<evidence type="ECO:0000313" key="5">
    <source>
        <dbReference type="Proteomes" id="UP000000267"/>
    </source>
</evidence>
<sequence length="946" mass="113957">MSNDDDDDSTEALITEDMLSSSTRSLLNEPVENLLERVHITDLSVEELDDSGPESIETEIIRLYNSDSKKKIPSEDLELTALLIPNSLNQNIKYNPELKLLYDKIQVMLIRNSMSSDFLKVFKRYVGILVHEGYDPNNDHFVNELRNELVESFEITSNMEEIISSFILNPNTLEMKLALYEHNKERELLTMTFKKLQFVFLMKGSLNKLEDVWNEYLRRKYFLTWNRNFRYYRGHLIRKADSLNRFRVISNGFDKWLDNRDSNRSKALLADNYFINNKFISMKNKSKSLDKLRITSENKYVTNSMKKAFQLWKLNYLSRQFCPKRFHTKKEMIIRWKNRYNNNSVMKEKSRLTNYVFTVLPYYKNWSQLAAKKIEDQTNLNILERKFLLKKFLNKMSDIVHNNYLVKKQDILGNKRCLRYFFEKIWLKRFNQRINLYSFHAIQEKKLKRKYTLNWITQTKLMRHSSIHLENSYIQNSFNIWRKKYECENRLKIYQQTLLKNFFEVLVTKFRLELKVRDFKTKKLLKFYFEKMRRRYEISKNLNLQAANIEKTRSNRKMVKRWKSKCKKVRTMNEKSVLFQKLRFFTLISQKMIKIENLSDVVLNKCEVNDSKLREQYMQIWLNRFNSKRKYKYELILHQYNKRRRALTLDLFLSLWYRKLTFFRDNCNSKAVYTRDNLLKRRSFGLFLKKITNINKLYEVGSQIRKDSVTSRMYFKWREKLEFLNDLEKMAILKRNEKDLSLLLNHLNIWSMKLLKIRRNQEMIEIFRNRWRRATIRGLLLLWKNRTENSPRKKRIERHKNIMDPAHLVTPMRDPPFAESQTIPGSELIKNYRIEAVKFRYSRAKRLVPSPIKSSVSLGSSVKEKLQVSAASYINERISPPRLAIEKINKNLASKVHEIRFDKIPNVVKLNPLVDHSALETDEDEDGVIVYDDDSPTRRVSRGLDR</sequence>
<dbReference type="eggNOG" id="KOG4775">
    <property type="taxonomic scope" value="Eukaryota"/>
</dbReference>
<dbReference type="Proteomes" id="UP000000267">
    <property type="component" value="Unassembled WGS sequence"/>
</dbReference>
<reference evidence="4 5" key="1">
    <citation type="journal article" date="2007" name="Proc. Natl. Acad. Sci. U.S.A.">
        <title>Independent sorting-out of thousands of duplicated gene pairs in two yeast species descended from a whole-genome duplication.</title>
        <authorList>
            <person name="Scannell D.R."/>
            <person name="Frank A.C."/>
            <person name="Conant G.C."/>
            <person name="Byrne K.P."/>
            <person name="Woolfit M."/>
            <person name="Wolfe K.H."/>
        </authorList>
    </citation>
    <scope>NUCLEOTIDE SEQUENCE [LARGE SCALE GENOMIC DNA]</scope>
    <source>
        <strain evidence="5">ATCC 22028 / DSM 70294 / BCRC 21397 / CBS 2163 / NBRC 10782 / NRRL Y-8283 / UCD 57-17</strain>
    </source>
</reference>
<dbReference type="Pfam" id="PF10638">
    <property type="entry name" value="Sfi1_C"/>
    <property type="match status" value="1"/>
</dbReference>
<evidence type="ECO:0000256" key="1">
    <source>
        <dbReference type="SAM" id="MobiDB-lite"/>
    </source>
</evidence>
<dbReference type="FunCoup" id="A7TFM1">
    <property type="interactions" value="211"/>
</dbReference>
<dbReference type="EMBL" id="DS480383">
    <property type="protein sequence ID" value="EDO19035.1"/>
    <property type="molecule type" value="Genomic_DNA"/>
</dbReference>
<dbReference type="Pfam" id="PF08457">
    <property type="entry name" value="Sfi1"/>
    <property type="match status" value="1"/>
</dbReference>
<dbReference type="InParanoid" id="A7TFM1"/>
<gene>
    <name evidence="4" type="ORF">Kpol_2002p108</name>
</gene>
<dbReference type="KEGG" id="vpo:Kpol_2002p108"/>
<dbReference type="STRING" id="436907.A7TFM1"/>
<dbReference type="HOGENOM" id="CLU_304658_0_0_1"/>
<organism evidence="5">
    <name type="scientific">Vanderwaltozyma polyspora (strain ATCC 22028 / DSM 70294 / BCRC 21397 / CBS 2163 / NBRC 10782 / NRRL Y-8283 / UCD 57-17)</name>
    <name type="common">Kluyveromyces polysporus</name>
    <dbReference type="NCBI Taxonomy" id="436907"/>
    <lineage>
        <taxon>Eukaryota</taxon>
        <taxon>Fungi</taxon>
        <taxon>Dikarya</taxon>
        <taxon>Ascomycota</taxon>
        <taxon>Saccharomycotina</taxon>
        <taxon>Saccharomycetes</taxon>
        <taxon>Saccharomycetales</taxon>
        <taxon>Saccharomycetaceae</taxon>
        <taxon>Vanderwaltozyma</taxon>
    </lineage>
</organism>
<proteinExistence type="predicted"/>
<feature type="domain" description="Spindle body associated protein C-terminal" evidence="3">
    <location>
        <begin position="804"/>
        <end position="906"/>
    </location>
</feature>
<dbReference type="GeneID" id="5547363"/>
<name>A7TFM1_VANPO</name>
<dbReference type="InterPro" id="IPR018907">
    <property type="entry name" value="Spindle_body_associated_C_dom"/>
</dbReference>
<feature type="region of interest" description="Disordered" evidence="1">
    <location>
        <begin position="925"/>
        <end position="946"/>
    </location>
</feature>
<evidence type="ECO:0000259" key="2">
    <source>
        <dbReference type="Pfam" id="PF08457"/>
    </source>
</evidence>
<protein>
    <recommendedName>
        <fullName evidence="6">Sfi1 spindle body domain-containing protein</fullName>
    </recommendedName>
</protein>
<evidence type="ECO:0008006" key="6">
    <source>
        <dbReference type="Google" id="ProtNLM"/>
    </source>
</evidence>
<evidence type="ECO:0000313" key="4">
    <source>
        <dbReference type="EMBL" id="EDO19035.1"/>
    </source>
</evidence>
<dbReference type="AlphaFoldDB" id="A7TFM1"/>
<dbReference type="InterPro" id="IPR013665">
    <property type="entry name" value="Sfi1_dom"/>
</dbReference>
<feature type="domain" description="Sfi1 spindle body" evidence="2">
    <location>
        <begin position="277"/>
        <end position="787"/>
    </location>
</feature>
<dbReference type="OrthoDB" id="4070448at2759"/>
<dbReference type="OMA" id="WDRATVR"/>
<dbReference type="PhylomeDB" id="A7TFM1"/>
<feature type="compositionally biased region" description="Acidic residues" evidence="1">
    <location>
        <begin position="925"/>
        <end position="934"/>
    </location>
</feature>
<keyword evidence="5" id="KW-1185">Reference proteome</keyword>